<dbReference type="InterPro" id="IPR019557">
    <property type="entry name" value="AminoTfrase-like_pln_mobile"/>
</dbReference>
<dbReference type="AlphaFoldDB" id="A0A2N9IST6"/>
<feature type="domain" description="Aminotransferase-like plant mobile" evidence="1">
    <location>
        <begin position="75"/>
        <end position="168"/>
    </location>
</feature>
<proteinExistence type="predicted"/>
<organism evidence="2">
    <name type="scientific">Fagus sylvatica</name>
    <name type="common">Beechnut</name>
    <dbReference type="NCBI Taxonomy" id="28930"/>
    <lineage>
        <taxon>Eukaryota</taxon>
        <taxon>Viridiplantae</taxon>
        <taxon>Streptophyta</taxon>
        <taxon>Embryophyta</taxon>
        <taxon>Tracheophyta</taxon>
        <taxon>Spermatophyta</taxon>
        <taxon>Magnoliopsida</taxon>
        <taxon>eudicotyledons</taxon>
        <taxon>Gunneridae</taxon>
        <taxon>Pentapetalae</taxon>
        <taxon>rosids</taxon>
        <taxon>fabids</taxon>
        <taxon>Fagales</taxon>
        <taxon>Fagaceae</taxon>
        <taxon>Fagus</taxon>
    </lineage>
</organism>
<dbReference type="GO" id="GO:0010073">
    <property type="term" value="P:meristem maintenance"/>
    <property type="evidence" value="ECO:0007669"/>
    <property type="project" value="InterPro"/>
</dbReference>
<evidence type="ECO:0000259" key="1">
    <source>
        <dbReference type="Pfam" id="PF10536"/>
    </source>
</evidence>
<dbReference type="InterPro" id="IPR044824">
    <property type="entry name" value="MAIN-like"/>
</dbReference>
<evidence type="ECO:0000313" key="2">
    <source>
        <dbReference type="EMBL" id="SPD27344.1"/>
    </source>
</evidence>
<dbReference type="EMBL" id="OIVN01006189">
    <property type="protein sequence ID" value="SPD27344.1"/>
    <property type="molecule type" value="Genomic_DNA"/>
</dbReference>
<gene>
    <name evidence="2" type="ORF">FSB_LOCUS55226</name>
</gene>
<sequence length="459" mass="52681">MEVLMQQEPLDPSLVVPELMDPGLIDPSVLTRQEYHRSNVIWNTAVDNPLTPLSIIARRLTENPLWGPLKRIGLEFCQRLLGVTPPRNELDGGRINMCWLSEQFEAPVTAQTDEQTVQQYARYHLLVLMGGSIFADKSIDHVHLLWLQFLVDFDRAGEYSWGSAALACCGPSVGFHAWFPRFVSEPQIDYGVDVDGQPLPRGPYGVKWCGVKCRKEIPTHVLDTYRVAFSLLLYEDIVWQPYTTDILDELPDYCKAGHGCYCAVTPMLCSNIVKLHMPDRVLRQFGMRQNIPDPVNTNVDMHTMDLKGKTKVSWMNTWATEIDKWNHRAEHVMTRPPFEGVMAYHDPYMKWYRRITRHYICKKSTHYNEMVDLLVKHISKWPAETQEVKDIAMVLQHARAINRIDVLDENGDVVAGDWLCFLSWNKPVWFAVRESGIGEREKRVMESENGLVKILGSGG</sequence>
<dbReference type="PANTHER" id="PTHR46033">
    <property type="entry name" value="PROTEIN MAIN-LIKE 2"/>
    <property type="match status" value="1"/>
</dbReference>
<dbReference type="PANTHER" id="PTHR46033:SF8">
    <property type="entry name" value="PROTEIN MAINTENANCE OF MERISTEMS-LIKE"/>
    <property type="match status" value="1"/>
</dbReference>
<protein>
    <recommendedName>
        <fullName evidence="1">Aminotransferase-like plant mobile domain-containing protein</fullName>
    </recommendedName>
</protein>
<name>A0A2N9IST6_FAGSY</name>
<reference evidence="2" key="1">
    <citation type="submission" date="2018-02" db="EMBL/GenBank/DDBJ databases">
        <authorList>
            <person name="Cohen D.B."/>
            <person name="Kent A.D."/>
        </authorList>
    </citation>
    <scope>NUCLEOTIDE SEQUENCE</scope>
</reference>
<feature type="domain" description="Aminotransferase-like plant mobile" evidence="1">
    <location>
        <begin position="199"/>
        <end position="353"/>
    </location>
</feature>
<accession>A0A2N9IST6</accession>
<dbReference type="Pfam" id="PF10536">
    <property type="entry name" value="PMD"/>
    <property type="match status" value="2"/>
</dbReference>